<feature type="compositionally biased region" description="Basic and acidic residues" evidence="1">
    <location>
        <begin position="263"/>
        <end position="276"/>
    </location>
</feature>
<feature type="region of interest" description="Disordered" evidence="1">
    <location>
        <begin position="351"/>
        <end position="373"/>
    </location>
</feature>
<comment type="caution">
    <text evidence="3">The sequence shown here is derived from an EMBL/GenBank/DDBJ whole genome shotgun (WGS) entry which is preliminary data.</text>
</comment>
<sequence length="407" mass="45643">MATKAKESNAIEKEKKAPSSNSHTTTIKTKRTIKPSITITHSTNKVNLPILEKTTYTHLKPMKSSQPKSDLPNKPSLDKRRSLEKPLPSSNLTKQTQPSHSRLHITLVSSDLSQKRLIPRRCSLDSSTKNTNLSKPISDSTLKTQNDGKTKPLVSKSTNKTTIGLSTPRCTKKVANNNIYTRVNPIKTTLNIEVEQVKEVTSQQVEVIRVKKEEDKYEVEHVTTYISSDVDSEHKIKHVNSEATYDEVDDERIISTVPEVEEIEHGPLEDKEKKEEYEQEEENTNHDDGNNNSESGSQQEHYIIKSEVVVNKKEGEEGGVNITEGHNNDEEKTIIMEEKEAIKKAKVELEPIPSQQQLATSGQGKKKKSQVSNDVIEETANKLLARKNKVRALAGAFQSVIDHQTTS</sequence>
<dbReference type="Pfam" id="PF07839">
    <property type="entry name" value="CaM_binding"/>
    <property type="match status" value="1"/>
</dbReference>
<feature type="domain" description="Calmodulin-binding" evidence="2">
    <location>
        <begin position="295"/>
        <end position="401"/>
    </location>
</feature>
<feature type="compositionally biased region" description="Basic and acidic residues" evidence="1">
    <location>
        <begin position="1"/>
        <end position="17"/>
    </location>
</feature>
<gene>
    <name evidence="3" type="ORF">RJT34_16543</name>
</gene>
<feature type="compositionally biased region" description="Polar residues" evidence="1">
    <location>
        <begin position="124"/>
        <end position="147"/>
    </location>
</feature>
<name>A0AAN9J8V2_CLITE</name>
<dbReference type="Proteomes" id="UP001359559">
    <property type="component" value="Unassembled WGS sequence"/>
</dbReference>
<dbReference type="EMBL" id="JAYKXN010000004">
    <property type="protein sequence ID" value="KAK7293671.1"/>
    <property type="molecule type" value="Genomic_DNA"/>
</dbReference>
<evidence type="ECO:0000313" key="3">
    <source>
        <dbReference type="EMBL" id="KAK7293671.1"/>
    </source>
</evidence>
<feature type="region of interest" description="Disordered" evidence="1">
    <location>
        <begin position="1"/>
        <end position="41"/>
    </location>
</feature>
<dbReference type="PANTHER" id="PTHR33349:SF20">
    <property type="entry name" value="CHROMO DOMAIN CEC-LIKE PROTEIN"/>
    <property type="match status" value="1"/>
</dbReference>
<feature type="region of interest" description="Disordered" evidence="1">
    <location>
        <begin position="119"/>
        <end position="164"/>
    </location>
</feature>
<organism evidence="3 4">
    <name type="scientific">Clitoria ternatea</name>
    <name type="common">Butterfly pea</name>
    <dbReference type="NCBI Taxonomy" id="43366"/>
    <lineage>
        <taxon>Eukaryota</taxon>
        <taxon>Viridiplantae</taxon>
        <taxon>Streptophyta</taxon>
        <taxon>Embryophyta</taxon>
        <taxon>Tracheophyta</taxon>
        <taxon>Spermatophyta</taxon>
        <taxon>Magnoliopsida</taxon>
        <taxon>eudicotyledons</taxon>
        <taxon>Gunneridae</taxon>
        <taxon>Pentapetalae</taxon>
        <taxon>rosids</taxon>
        <taxon>fabids</taxon>
        <taxon>Fabales</taxon>
        <taxon>Fabaceae</taxon>
        <taxon>Papilionoideae</taxon>
        <taxon>50 kb inversion clade</taxon>
        <taxon>NPAAA clade</taxon>
        <taxon>indigoferoid/millettioid clade</taxon>
        <taxon>Phaseoleae</taxon>
        <taxon>Clitoria</taxon>
    </lineage>
</organism>
<feature type="compositionally biased region" description="Polar residues" evidence="1">
    <location>
        <begin position="88"/>
        <end position="100"/>
    </location>
</feature>
<reference evidence="3 4" key="1">
    <citation type="submission" date="2024-01" db="EMBL/GenBank/DDBJ databases">
        <title>The genomes of 5 underutilized Papilionoideae crops provide insights into root nodulation and disease resistance.</title>
        <authorList>
            <person name="Yuan L."/>
        </authorList>
    </citation>
    <scope>NUCLEOTIDE SEQUENCE [LARGE SCALE GENOMIC DNA]</scope>
    <source>
        <strain evidence="3">LY-2023</strain>
        <tissue evidence="3">Leaf</tissue>
    </source>
</reference>
<feature type="region of interest" description="Disordered" evidence="1">
    <location>
        <begin position="256"/>
        <end position="329"/>
    </location>
</feature>
<dbReference type="AlphaFoldDB" id="A0AAN9J8V2"/>
<dbReference type="PANTHER" id="PTHR33349">
    <property type="entry name" value="EMB|CAB62594.1"/>
    <property type="match status" value="1"/>
</dbReference>
<evidence type="ECO:0000259" key="2">
    <source>
        <dbReference type="Pfam" id="PF07839"/>
    </source>
</evidence>
<protein>
    <recommendedName>
        <fullName evidence="2">Calmodulin-binding domain-containing protein</fullName>
    </recommendedName>
</protein>
<feature type="compositionally biased region" description="Polar residues" evidence="1">
    <location>
        <begin position="155"/>
        <end position="164"/>
    </location>
</feature>
<feature type="region of interest" description="Disordered" evidence="1">
    <location>
        <begin position="58"/>
        <end position="103"/>
    </location>
</feature>
<dbReference type="GO" id="GO:0005516">
    <property type="term" value="F:calmodulin binding"/>
    <property type="evidence" value="ECO:0007669"/>
    <property type="project" value="InterPro"/>
</dbReference>
<keyword evidence="4" id="KW-1185">Reference proteome</keyword>
<accession>A0AAN9J8V2</accession>
<dbReference type="InterPro" id="IPR012417">
    <property type="entry name" value="CaM-bd_dom_pln"/>
</dbReference>
<evidence type="ECO:0000256" key="1">
    <source>
        <dbReference type="SAM" id="MobiDB-lite"/>
    </source>
</evidence>
<proteinExistence type="predicted"/>
<feature type="compositionally biased region" description="Polar residues" evidence="1">
    <location>
        <begin position="290"/>
        <end position="300"/>
    </location>
</feature>
<evidence type="ECO:0000313" key="4">
    <source>
        <dbReference type="Proteomes" id="UP001359559"/>
    </source>
</evidence>